<keyword evidence="1 3" id="KW-0808">Transferase</keyword>
<evidence type="ECO:0000256" key="2">
    <source>
        <dbReference type="SAM" id="MobiDB-lite"/>
    </source>
</evidence>
<gene>
    <name evidence="1" type="primary">rsmJ</name>
    <name evidence="3" type="ORF">E4680_00635</name>
</gene>
<dbReference type="GO" id="GO:0005737">
    <property type="term" value="C:cytoplasm"/>
    <property type="evidence" value="ECO:0007669"/>
    <property type="project" value="UniProtKB-SubCell"/>
</dbReference>
<comment type="caution">
    <text evidence="1">Lacks conserved residue(s) required for the propagation of feature annotation.</text>
</comment>
<accession>A0A4Z0FEE7</accession>
<dbReference type="PANTHER" id="PTHR36112:SF1">
    <property type="entry name" value="RIBOSOMAL RNA SMALL SUBUNIT METHYLTRANSFERASE J"/>
    <property type="match status" value="1"/>
</dbReference>
<feature type="binding site" evidence="1">
    <location>
        <begin position="117"/>
        <end position="118"/>
    </location>
    <ligand>
        <name>S-adenosyl-L-methionine</name>
        <dbReference type="ChEBI" id="CHEBI:59789"/>
    </ligand>
</feature>
<dbReference type="PANTHER" id="PTHR36112">
    <property type="entry name" value="RIBOSOMAL RNA SMALL SUBUNIT METHYLTRANSFERASE J"/>
    <property type="match status" value="1"/>
</dbReference>
<sequence>MPVRIVRMTSPTDLRSDSARSGADDACPGVPEHWACTYDAAGWSVRDTASRLGPLRVDFATGALAYRRAHGRDSQRGLGRATGKANPDDPTLIDATGGLGKDGFILACLGWRVTLLERSPLLAGLLADGVARGRHDARIGLICRRMRVLHQEATHYLEGLASTARPRVVYLDPMYPVDPGSALPGREMQYLRRLLGDAPSDPRLLAAARAAAKERVVVKRPAGAQPLSDMLPTHVIRMGGTRYDVYLTRS</sequence>
<reference evidence="3 4" key="1">
    <citation type="journal article" date="2019" name="ISME J.">
        <title>Candidatus Macondimonas diazotrophica, a novel gammaproteobacterial genus dominating crude-oil-contaminated coastal sediments.</title>
        <authorList>
            <person name="Karthikeyan S."/>
            <person name="Konstantinidis K."/>
        </authorList>
    </citation>
    <scope>NUCLEOTIDE SEQUENCE [LARGE SCALE GENOMIC DNA]</scope>
    <source>
        <strain evidence="3 4">KTK01</strain>
    </source>
</reference>
<evidence type="ECO:0000313" key="3">
    <source>
        <dbReference type="EMBL" id="TFZ84082.1"/>
    </source>
</evidence>
<dbReference type="OrthoDB" id="3191794at2"/>
<feature type="binding site" evidence="1">
    <location>
        <position position="172"/>
    </location>
    <ligand>
        <name>S-adenosyl-L-methionine</name>
        <dbReference type="ChEBI" id="CHEBI:59789"/>
    </ligand>
</feature>
<comment type="caution">
    <text evidence="3">The sequence shown here is derived from an EMBL/GenBank/DDBJ whole genome shotgun (WGS) entry which is preliminary data.</text>
</comment>
<dbReference type="Gene3D" id="3.40.50.150">
    <property type="entry name" value="Vaccinia Virus protein VP39"/>
    <property type="match status" value="1"/>
</dbReference>
<comment type="catalytic activity">
    <reaction evidence="1">
        <text>guanosine(1516) in 16S rRNA + S-adenosyl-L-methionine = N(2)-methylguanosine(1516) in 16S rRNA + S-adenosyl-L-homocysteine + H(+)</text>
        <dbReference type="Rhea" id="RHEA:43220"/>
        <dbReference type="Rhea" id="RHEA-COMP:10412"/>
        <dbReference type="Rhea" id="RHEA-COMP:10413"/>
        <dbReference type="ChEBI" id="CHEBI:15378"/>
        <dbReference type="ChEBI" id="CHEBI:57856"/>
        <dbReference type="ChEBI" id="CHEBI:59789"/>
        <dbReference type="ChEBI" id="CHEBI:74269"/>
        <dbReference type="ChEBI" id="CHEBI:74481"/>
        <dbReference type="EC" id="2.1.1.242"/>
    </reaction>
</comment>
<dbReference type="InterPro" id="IPR007536">
    <property type="entry name" value="16SrRNA_methylTrfase_J"/>
</dbReference>
<comment type="function">
    <text evidence="1">Specifically methylates the guanosine in position 1516 of 16S rRNA.</text>
</comment>
<dbReference type="Pfam" id="PF04445">
    <property type="entry name" value="SAM_MT"/>
    <property type="match status" value="1"/>
</dbReference>
<evidence type="ECO:0000256" key="1">
    <source>
        <dbReference type="HAMAP-Rule" id="MF_01523"/>
    </source>
</evidence>
<name>A0A4Z0FEE7_9GAMM</name>
<dbReference type="Proteomes" id="UP000297890">
    <property type="component" value="Unassembled WGS sequence"/>
</dbReference>
<organism evidence="3 4">
    <name type="scientific">Candidatus Macondimonas diazotrophica</name>
    <dbReference type="NCBI Taxonomy" id="2305248"/>
    <lineage>
        <taxon>Bacteria</taxon>
        <taxon>Pseudomonadati</taxon>
        <taxon>Pseudomonadota</taxon>
        <taxon>Gammaproteobacteria</taxon>
        <taxon>Chromatiales</taxon>
        <taxon>Ectothiorhodospiraceae</taxon>
        <taxon>Candidatus Macondimonas</taxon>
    </lineage>
</organism>
<protein>
    <recommendedName>
        <fullName evidence="1">Ribosomal RNA small subunit methyltransferase J</fullName>
        <ecNumber evidence="1">2.1.1.242</ecNumber>
    </recommendedName>
    <alternativeName>
        <fullName evidence="1">16S rRNA m2G1516 methyltransferase</fullName>
    </alternativeName>
    <alternativeName>
        <fullName evidence="1">rRNA (guanine-N(2)-)-methyltransferase</fullName>
    </alternativeName>
</protein>
<comment type="similarity">
    <text evidence="1">Belongs to the methyltransferase superfamily. RsmJ family.</text>
</comment>
<keyword evidence="1" id="KW-0698">rRNA processing</keyword>
<feature type="region of interest" description="Disordered" evidence="2">
    <location>
        <begin position="1"/>
        <end position="25"/>
    </location>
</feature>
<evidence type="ECO:0000313" key="4">
    <source>
        <dbReference type="Proteomes" id="UP000297890"/>
    </source>
</evidence>
<proteinExistence type="inferred from homology"/>
<keyword evidence="1" id="KW-0963">Cytoplasm</keyword>
<dbReference type="SUPFAM" id="SSF53335">
    <property type="entry name" value="S-adenosyl-L-methionine-dependent methyltransferases"/>
    <property type="match status" value="1"/>
</dbReference>
<dbReference type="GO" id="GO:0008990">
    <property type="term" value="F:rRNA (guanine-N2-)-methyltransferase activity"/>
    <property type="evidence" value="ECO:0007669"/>
    <property type="project" value="UniProtKB-UniRule"/>
</dbReference>
<comment type="subcellular location">
    <subcellularLocation>
        <location evidence="1">Cytoplasm</location>
    </subcellularLocation>
</comment>
<keyword evidence="4" id="KW-1185">Reference proteome</keyword>
<keyword evidence="1" id="KW-0949">S-adenosyl-L-methionine</keyword>
<dbReference type="InterPro" id="IPR029063">
    <property type="entry name" value="SAM-dependent_MTases_sf"/>
</dbReference>
<keyword evidence="1 3" id="KW-0489">Methyltransferase</keyword>
<dbReference type="AlphaFoldDB" id="A0A4Z0FEE7"/>
<dbReference type="HAMAP" id="MF_01523">
    <property type="entry name" value="16SrRNA_methyltr_J"/>
    <property type="match status" value="1"/>
</dbReference>
<dbReference type="EC" id="2.1.1.242" evidence="1"/>
<dbReference type="EMBL" id="SRIO01000001">
    <property type="protein sequence ID" value="TFZ84082.1"/>
    <property type="molecule type" value="Genomic_DNA"/>
</dbReference>